<dbReference type="STRING" id="48727.SAMN05192555_111170"/>
<accession>A0A1G9S9M5</accession>
<sequence>MENLLPEIFDTIQRVAPILADRTKERLEKRRLEEIAAHERYLAEQERKRDNNRWQRFLELADSWQQHEQARHFLAALTQLEIERDTSVGDMTLAEWLTWAEGHLASGNPLNHGVEALFSDIEKITSYTSFKKPIY</sequence>
<proteinExistence type="predicted"/>
<organism evidence="1 2">
    <name type="scientific">Franzmannia pantelleriensis</name>
    <dbReference type="NCBI Taxonomy" id="48727"/>
    <lineage>
        <taxon>Bacteria</taxon>
        <taxon>Pseudomonadati</taxon>
        <taxon>Pseudomonadota</taxon>
        <taxon>Gammaproteobacteria</taxon>
        <taxon>Oceanospirillales</taxon>
        <taxon>Halomonadaceae</taxon>
        <taxon>Franzmannia</taxon>
    </lineage>
</organism>
<dbReference type="AlphaFoldDB" id="A0A1G9S9M5"/>
<protein>
    <submittedName>
        <fullName evidence="1">Uncharacterized protein</fullName>
    </submittedName>
</protein>
<reference evidence="2" key="1">
    <citation type="submission" date="2016-10" db="EMBL/GenBank/DDBJ databases">
        <authorList>
            <person name="Varghese N."/>
            <person name="Submissions S."/>
        </authorList>
    </citation>
    <scope>NUCLEOTIDE SEQUENCE [LARGE SCALE GENOMIC DNA]</scope>
    <source>
        <strain evidence="2">AAP</strain>
    </source>
</reference>
<dbReference type="Proteomes" id="UP000199107">
    <property type="component" value="Unassembled WGS sequence"/>
</dbReference>
<evidence type="ECO:0000313" key="1">
    <source>
        <dbReference type="EMBL" id="SDM31485.1"/>
    </source>
</evidence>
<dbReference type="RefSeq" id="WP_089659321.1">
    <property type="nucleotide sequence ID" value="NZ_FNGH01000011.1"/>
</dbReference>
<keyword evidence="2" id="KW-1185">Reference proteome</keyword>
<evidence type="ECO:0000313" key="2">
    <source>
        <dbReference type="Proteomes" id="UP000199107"/>
    </source>
</evidence>
<dbReference type="EMBL" id="FNGH01000011">
    <property type="protein sequence ID" value="SDM31485.1"/>
    <property type="molecule type" value="Genomic_DNA"/>
</dbReference>
<dbReference type="OrthoDB" id="9777694at2"/>
<gene>
    <name evidence="1" type="ORF">SAMN05192555_111170</name>
</gene>
<name>A0A1G9S9M5_9GAMM</name>